<evidence type="ECO:0000256" key="2">
    <source>
        <dbReference type="SAM" id="Coils"/>
    </source>
</evidence>
<evidence type="ECO:0000313" key="5">
    <source>
        <dbReference type="EMBL" id="AWB32698.1"/>
    </source>
</evidence>
<feature type="transmembrane region" description="Helical" evidence="3">
    <location>
        <begin position="313"/>
        <end position="336"/>
    </location>
</feature>
<dbReference type="InterPro" id="IPR001932">
    <property type="entry name" value="PPM-type_phosphatase-like_dom"/>
</dbReference>
<dbReference type="NCBIfam" id="NF038263">
    <property type="entry name" value="prot_phos_SiaA"/>
    <property type="match status" value="1"/>
</dbReference>
<dbReference type="AlphaFoldDB" id="A0A2R4XFW4"/>
<dbReference type="PROSITE" id="PS50885">
    <property type="entry name" value="HAMP"/>
    <property type="match status" value="1"/>
</dbReference>
<dbReference type="GO" id="GO:0016791">
    <property type="term" value="F:phosphatase activity"/>
    <property type="evidence" value="ECO:0007669"/>
    <property type="project" value="TreeGrafter"/>
</dbReference>
<evidence type="ECO:0000259" key="4">
    <source>
        <dbReference type="PROSITE" id="PS50885"/>
    </source>
</evidence>
<dbReference type="Proteomes" id="UP000244571">
    <property type="component" value="Chromosome"/>
</dbReference>
<keyword evidence="3" id="KW-1133">Transmembrane helix</keyword>
<feature type="coiled-coil region" evidence="2">
    <location>
        <begin position="382"/>
        <end position="409"/>
    </location>
</feature>
<name>A0A2R4XFW4_9BURK</name>
<dbReference type="GO" id="GO:0016301">
    <property type="term" value="F:kinase activity"/>
    <property type="evidence" value="ECO:0007669"/>
    <property type="project" value="UniProtKB-KW"/>
</dbReference>
<dbReference type="PANTHER" id="PTHR43156:SF9">
    <property type="entry name" value="HAMP DOMAIN-CONTAINING PROTEIN"/>
    <property type="match status" value="1"/>
</dbReference>
<feature type="domain" description="HAMP" evidence="4">
    <location>
        <begin position="338"/>
        <end position="390"/>
    </location>
</feature>
<dbReference type="CDD" id="cd18774">
    <property type="entry name" value="PDC2_HK_sensor"/>
    <property type="match status" value="1"/>
</dbReference>
<dbReference type="Pfam" id="PF00672">
    <property type="entry name" value="HAMP"/>
    <property type="match status" value="1"/>
</dbReference>
<keyword evidence="1" id="KW-0378">Hydrolase</keyword>
<keyword evidence="5" id="KW-0418">Kinase</keyword>
<proteinExistence type="predicted"/>
<dbReference type="SMART" id="SM00304">
    <property type="entry name" value="HAMP"/>
    <property type="match status" value="1"/>
</dbReference>
<sequence length="664" mass="73791">MAIWGRGLRAKALLALMLACLMALLPASLIGWQVLESVRNYFGNAYAVNFTQLKRQSIMAPVAMELALSQRFADSVLTRQWLLDEQNKEKKALFFNEAEGYRKDFSDQAYFVVSDLSQNYYSNDNSNPYSESPRYTLEKGNPTDAWFFSSMDSADAYNINVDLNSELQTTRVWLNVSIRENGHKIGIAGTGIDLSSFLEEYIAGNEAGVTTMIINETGAIQAHRDEQLIAFNQTGSTASPDQTLAGHLPEGAPRAALAAAMKQAQAHPGEVSTLLADLDGKEQLLALSYIPELKWFVVTAVDLKSAQVLDKNWLNAAILTLVVLISIWLLFFLFAMEKLVLQPLRKLRFSATAMAKGDFEVSLPPPGGDELGDLSRAFGIMAEQVRSNTEELENKVQARTQALESANQDMRRAHQKINDSIDYASLIQRAILPDQQLRQLLGPHHFVLWRPRDVVGGDFYIFRVEGERYLVGVIDCAGHGVPGALMTMLARSALDHAMNQVGIASPASILSHTDNTIRGMLQQCDLPRAIATNMDAGLAYVDRENRILRYAGAKIGLYWSDGQEVGEIKGGRRAIGDRRQGVYVDTEIRLRPGVTYYLVTDGFLDQAGGDRGYGFGNSRFAQLLLQHARLPMEQQASKLDQALEAYRGNYPQRDDITILSFRFE</sequence>
<evidence type="ECO:0000256" key="3">
    <source>
        <dbReference type="SAM" id="Phobius"/>
    </source>
</evidence>
<keyword evidence="5" id="KW-0808">Transferase</keyword>
<dbReference type="RefSeq" id="WP_108620139.1">
    <property type="nucleotide sequence ID" value="NZ_CP028901.1"/>
</dbReference>
<dbReference type="EMBL" id="CP028901">
    <property type="protein sequence ID" value="AWB32698.1"/>
    <property type="molecule type" value="Genomic_DNA"/>
</dbReference>
<organism evidence="5 6">
    <name type="scientific">Orrella marina</name>
    <dbReference type="NCBI Taxonomy" id="2163011"/>
    <lineage>
        <taxon>Bacteria</taxon>
        <taxon>Pseudomonadati</taxon>
        <taxon>Pseudomonadota</taxon>
        <taxon>Betaproteobacteria</taxon>
        <taxon>Burkholderiales</taxon>
        <taxon>Alcaligenaceae</taxon>
        <taxon>Orrella</taxon>
    </lineage>
</organism>
<keyword evidence="6" id="KW-1185">Reference proteome</keyword>
<dbReference type="Gene3D" id="3.60.40.10">
    <property type="entry name" value="PPM-type phosphatase domain"/>
    <property type="match status" value="1"/>
</dbReference>
<dbReference type="PANTHER" id="PTHR43156">
    <property type="entry name" value="STAGE II SPORULATION PROTEIN E-RELATED"/>
    <property type="match status" value="1"/>
</dbReference>
<evidence type="ECO:0000256" key="1">
    <source>
        <dbReference type="ARBA" id="ARBA00022801"/>
    </source>
</evidence>
<protein>
    <submittedName>
        <fullName evidence="5">Histidine kinase</fullName>
    </submittedName>
</protein>
<keyword evidence="3" id="KW-0472">Membrane</keyword>
<dbReference type="CDD" id="cd06225">
    <property type="entry name" value="HAMP"/>
    <property type="match status" value="1"/>
</dbReference>
<dbReference type="Gene3D" id="6.10.340.10">
    <property type="match status" value="1"/>
</dbReference>
<keyword evidence="2" id="KW-0175">Coiled coil</keyword>
<dbReference type="InterPro" id="IPR036457">
    <property type="entry name" value="PPM-type-like_dom_sf"/>
</dbReference>
<dbReference type="GO" id="GO:0016020">
    <property type="term" value="C:membrane"/>
    <property type="evidence" value="ECO:0007669"/>
    <property type="project" value="InterPro"/>
</dbReference>
<dbReference type="Pfam" id="PF07228">
    <property type="entry name" value="SpoIIE"/>
    <property type="match status" value="1"/>
</dbReference>
<dbReference type="KEGG" id="boz:DBV39_02065"/>
<dbReference type="SUPFAM" id="SSF158472">
    <property type="entry name" value="HAMP domain-like"/>
    <property type="match status" value="1"/>
</dbReference>
<dbReference type="OrthoDB" id="5496380at2"/>
<gene>
    <name evidence="5" type="ORF">DBV39_02065</name>
</gene>
<dbReference type="InterPro" id="IPR003660">
    <property type="entry name" value="HAMP_dom"/>
</dbReference>
<dbReference type="GO" id="GO:0007165">
    <property type="term" value="P:signal transduction"/>
    <property type="evidence" value="ECO:0007669"/>
    <property type="project" value="InterPro"/>
</dbReference>
<evidence type="ECO:0000313" key="6">
    <source>
        <dbReference type="Proteomes" id="UP000244571"/>
    </source>
</evidence>
<dbReference type="InterPro" id="IPR052016">
    <property type="entry name" value="Bact_Sigma-Reg"/>
</dbReference>
<accession>A0A2R4XFW4</accession>
<dbReference type="SMART" id="SM00331">
    <property type="entry name" value="PP2C_SIG"/>
    <property type="match status" value="1"/>
</dbReference>
<reference evidence="5 6" key="1">
    <citation type="submission" date="2018-04" db="EMBL/GenBank/DDBJ databases">
        <title>Bordetella sp. HZ20 isolated from seawater.</title>
        <authorList>
            <person name="Sun C."/>
        </authorList>
    </citation>
    <scope>NUCLEOTIDE SEQUENCE [LARGE SCALE GENOMIC DNA]</scope>
    <source>
        <strain evidence="5 6">HZ20</strain>
    </source>
</reference>
<dbReference type="Gene3D" id="3.30.450.20">
    <property type="entry name" value="PAS domain"/>
    <property type="match status" value="1"/>
</dbReference>
<keyword evidence="3" id="KW-0812">Transmembrane</keyword>